<feature type="domain" description="NADH dehydrogenase subunit 5 C-terminal" evidence="19">
    <location>
        <begin position="418"/>
        <end position="598"/>
    </location>
</feature>
<keyword evidence="7" id="KW-0999">Mitochondrion inner membrane</keyword>
<comment type="subcellular location">
    <subcellularLocation>
        <location evidence="1">Mitochondrion inner membrane</location>
        <topology evidence="1">Multi-pass membrane protein</topology>
    </subcellularLocation>
</comment>
<evidence type="ECO:0000256" key="15">
    <source>
        <dbReference type="ARBA" id="ARBA00049551"/>
    </source>
</evidence>
<protein>
    <recommendedName>
        <fullName evidence="3 16">NADH-ubiquinone oxidoreductase chain 5</fullName>
        <ecNumber evidence="2 16">7.1.1.2</ecNumber>
    </recommendedName>
</protein>
<dbReference type="NCBIfam" id="TIGR01974">
    <property type="entry name" value="NDH_I_L"/>
    <property type="match status" value="1"/>
</dbReference>
<keyword evidence="5" id="KW-0679">Respiratory chain</keyword>
<evidence type="ECO:0000256" key="11">
    <source>
        <dbReference type="ARBA" id="ARBA00023027"/>
    </source>
</evidence>
<keyword evidence="4 16" id="KW-0813">Transport</keyword>
<dbReference type="AlphaFoldDB" id="A0A343J8K5"/>
<evidence type="ECO:0000313" key="20">
    <source>
        <dbReference type="EMBL" id="ASW34665.1"/>
    </source>
</evidence>
<evidence type="ECO:0000256" key="6">
    <source>
        <dbReference type="ARBA" id="ARBA00022692"/>
    </source>
</evidence>
<sequence>MITATFHATLFLTLLILIHPLLMITSRTHQHPKHIAKTVKLACLTSTTPMMIFLNYGLQSTTTSITWLPAHFNITLSLLLDTYSIIFLPTALFITWAILEFTNWYMAADPQLNKFTKYLMTFMLAMTIMTTANNMLQLFIGWEGVGIMSFLLINWWHSRTNANTAALQAIIYNRTGDIGLILSMAWLATHLNTWEMQQIFSHDIPTLPTLGFIMAATGKSAQFGLHPWLPAAMEGPTPVSALLHSSTMVVAGVFMLIRLHPLMQHNQTALTLCLCLGAMTTTFAALCALTQNDIKKIIAFSTSSQLGLMMLTIGLNQPTLAFLHIITHAFFKALLFLCAGSIIHNFSDEQDLRKMGGTQKTLPITTTCMTIGNLALAGTPFLAGFYTKDTIIEALNTSYLNAWALTTTLTATGLTAAYSLRLTFFTQTGPPRHPTPLLPKETNPNQTQPLMRLAYGSIFMGLVITSAPPQITSQPMTMPFTTKLAALLVSTLALLYTLDLMHHSTKLHSPTQTKISTTLSQLGFFNTLSHRTIPQQNLTAGQHTALQLNDLLWYEHLGPKTTAIAHTKMINKLSKMHTGLVKTHLSALTVLTIISLTLTYS</sequence>
<dbReference type="GO" id="GO:0008137">
    <property type="term" value="F:NADH dehydrogenase (ubiquinone) activity"/>
    <property type="evidence" value="ECO:0007669"/>
    <property type="project" value="UniProtKB-EC"/>
</dbReference>
<comment type="function">
    <text evidence="16">Core subunit of the mitochondrial membrane respiratory chain NADH dehydrogenase (Complex I) which catalyzes electron transfer from NADH through the respiratory chain, using ubiquinone as an electron acceptor. Essential for the catalytic activity and assembly of complex I.</text>
</comment>
<keyword evidence="6 16" id="KW-0812">Transmembrane</keyword>
<evidence type="ECO:0000256" key="12">
    <source>
        <dbReference type="ARBA" id="ARBA00023075"/>
    </source>
</evidence>
<dbReference type="EC" id="7.1.1.2" evidence="2 16"/>
<dbReference type="InterPro" id="IPR001750">
    <property type="entry name" value="ND/Mrp_TM"/>
</dbReference>
<feature type="transmembrane region" description="Helical" evidence="16">
    <location>
        <begin position="364"/>
        <end position="386"/>
    </location>
</feature>
<dbReference type="Pfam" id="PF00361">
    <property type="entry name" value="Proton_antipo_M"/>
    <property type="match status" value="1"/>
</dbReference>
<keyword evidence="14 16" id="KW-0472">Membrane</keyword>
<proteinExistence type="inferred from homology"/>
<evidence type="ECO:0000256" key="4">
    <source>
        <dbReference type="ARBA" id="ARBA00022448"/>
    </source>
</evidence>
<dbReference type="PANTHER" id="PTHR42829">
    <property type="entry name" value="NADH-UBIQUINONE OXIDOREDUCTASE CHAIN 5"/>
    <property type="match status" value="1"/>
</dbReference>
<dbReference type="PRINTS" id="PR01434">
    <property type="entry name" value="NADHDHGNASE5"/>
</dbReference>
<comment type="catalytic activity">
    <reaction evidence="15 16">
        <text>a ubiquinone + NADH + 5 H(+)(in) = a ubiquinol + NAD(+) + 4 H(+)(out)</text>
        <dbReference type="Rhea" id="RHEA:29091"/>
        <dbReference type="Rhea" id="RHEA-COMP:9565"/>
        <dbReference type="Rhea" id="RHEA-COMP:9566"/>
        <dbReference type="ChEBI" id="CHEBI:15378"/>
        <dbReference type="ChEBI" id="CHEBI:16389"/>
        <dbReference type="ChEBI" id="CHEBI:17976"/>
        <dbReference type="ChEBI" id="CHEBI:57540"/>
        <dbReference type="ChEBI" id="CHEBI:57945"/>
        <dbReference type="EC" id="7.1.1.2"/>
    </reaction>
</comment>
<feature type="transmembrane region" description="Helical" evidence="16">
    <location>
        <begin position="579"/>
        <end position="600"/>
    </location>
</feature>
<feature type="domain" description="NADH-Ubiquinone oxidoreductase (complex I) chain 5 N-terminal" evidence="18">
    <location>
        <begin position="67"/>
        <end position="115"/>
    </location>
</feature>
<dbReference type="EMBL" id="KY996813">
    <property type="protein sequence ID" value="ASW34665.1"/>
    <property type="molecule type" value="Genomic_DNA"/>
</dbReference>
<evidence type="ECO:0000256" key="13">
    <source>
        <dbReference type="ARBA" id="ARBA00023128"/>
    </source>
</evidence>
<comment type="similarity">
    <text evidence="16">Belongs to the complex I subunit 5 family.</text>
</comment>
<keyword evidence="9" id="KW-0249">Electron transport</keyword>
<dbReference type="GO" id="GO:0042773">
    <property type="term" value="P:ATP synthesis coupled electron transport"/>
    <property type="evidence" value="ECO:0007669"/>
    <property type="project" value="InterPro"/>
</dbReference>
<evidence type="ECO:0000256" key="8">
    <source>
        <dbReference type="ARBA" id="ARBA00022967"/>
    </source>
</evidence>
<feature type="transmembrane region" description="Helical" evidence="16">
    <location>
        <begin position="269"/>
        <end position="290"/>
    </location>
</feature>
<dbReference type="Pfam" id="PF06455">
    <property type="entry name" value="NADH5_C"/>
    <property type="match status" value="1"/>
</dbReference>
<evidence type="ECO:0000259" key="19">
    <source>
        <dbReference type="Pfam" id="PF06455"/>
    </source>
</evidence>
<accession>A0A343J8K5</accession>
<evidence type="ECO:0000256" key="7">
    <source>
        <dbReference type="ARBA" id="ARBA00022792"/>
    </source>
</evidence>
<dbReference type="PANTHER" id="PTHR42829:SF2">
    <property type="entry name" value="NADH-UBIQUINONE OXIDOREDUCTASE CHAIN 5"/>
    <property type="match status" value="1"/>
</dbReference>
<feature type="transmembrane region" description="Helical" evidence="16">
    <location>
        <begin position="398"/>
        <end position="420"/>
    </location>
</feature>
<keyword evidence="10 16" id="KW-1133">Transmembrane helix</keyword>
<keyword evidence="12 16" id="KW-0830">Ubiquinone</keyword>
<keyword evidence="13 16" id="KW-0496">Mitochondrion</keyword>
<dbReference type="InterPro" id="IPR001516">
    <property type="entry name" value="Proton_antipo_N"/>
</dbReference>
<dbReference type="GO" id="GO:0005743">
    <property type="term" value="C:mitochondrial inner membrane"/>
    <property type="evidence" value="ECO:0007669"/>
    <property type="project" value="UniProtKB-SubCell"/>
</dbReference>
<dbReference type="Pfam" id="PF00662">
    <property type="entry name" value="Proton_antipo_N"/>
    <property type="match status" value="1"/>
</dbReference>
<feature type="transmembrane region" description="Helical" evidence="16">
    <location>
        <begin position="78"/>
        <end position="99"/>
    </location>
</feature>
<evidence type="ECO:0000256" key="14">
    <source>
        <dbReference type="ARBA" id="ARBA00023136"/>
    </source>
</evidence>
<keyword evidence="8" id="KW-1278">Translocase</keyword>
<evidence type="ECO:0000259" key="18">
    <source>
        <dbReference type="Pfam" id="PF00662"/>
    </source>
</evidence>
<reference evidence="20" key="1">
    <citation type="journal article" date="2017" name="Mitochondrial DNA Part B Resour">
        <title>The mitochondrial genomes of Atlas Geckos (Quedenfeldtia): mitogenome assembly from transcriptomes and anchored hybrid enrichment datasets.</title>
        <authorList>
            <person name="Lyra M.L."/>
            <person name="Joger U."/>
            <person name="Schulter U."/>
            <person name="Slimani T."/>
            <person name="El Mouden E.H."/>
            <person name="Bouazza A."/>
            <person name="Kunzel S."/>
            <person name="Lemmon A.R."/>
            <person name="Moriarty Lemmon E."/>
            <person name="Vences M."/>
        </authorList>
    </citation>
    <scope>NUCLEOTIDE SEQUENCE</scope>
</reference>
<evidence type="ECO:0000256" key="9">
    <source>
        <dbReference type="ARBA" id="ARBA00022982"/>
    </source>
</evidence>
<feature type="transmembrane region" description="Helical" evidence="16">
    <location>
        <begin position="241"/>
        <end position="257"/>
    </location>
</feature>
<feature type="transmembrane region" description="Helical" evidence="16">
    <location>
        <begin position="6"/>
        <end position="26"/>
    </location>
</feature>
<dbReference type="InterPro" id="IPR003945">
    <property type="entry name" value="NU5C-like"/>
</dbReference>
<gene>
    <name evidence="20" type="primary">ND5</name>
</gene>
<organism evidence="20">
    <name type="scientific">Quedenfeldtia trachyblepharus</name>
    <name type="common">Atlas day gecko</name>
    <dbReference type="NCBI Taxonomy" id="460631"/>
    <lineage>
        <taxon>Eukaryota</taxon>
        <taxon>Metazoa</taxon>
        <taxon>Chordata</taxon>
        <taxon>Craniata</taxon>
        <taxon>Vertebrata</taxon>
        <taxon>Euteleostomi</taxon>
        <taxon>Lepidosauria</taxon>
        <taxon>Squamata</taxon>
        <taxon>Bifurcata</taxon>
        <taxon>Gekkota</taxon>
        <taxon>Sphaerodactylidae</taxon>
        <taxon>Quedenfeldtia</taxon>
    </lineage>
</organism>
<evidence type="ECO:0000256" key="16">
    <source>
        <dbReference type="RuleBase" id="RU003404"/>
    </source>
</evidence>
<name>A0A343J8K5_9SAUR</name>
<dbReference type="GO" id="GO:0015990">
    <property type="term" value="P:electron transport coupled proton transport"/>
    <property type="evidence" value="ECO:0007669"/>
    <property type="project" value="TreeGrafter"/>
</dbReference>
<feature type="transmembrane region" description="Helical" evidence="16">
    <location>
        <begin position="321"/>
        <end position="343"/>
    </location>
</feature>
<dbReference type="InterPro" id="IPR018393">
    <property type="entry name" value="NADHpl_OxRdtase_5_subgr"/>
</dbReference>
<evidence type="ECO:0000256" key="1">
    <source>
        <dbReference type="ARBA" id="ARBA00004448"/>
    </source>
</evidence>
<feature type="transmembrane region" description="Helical" evidence="16">
    <location>
        <begin position="38"/>
        <end position="58"/>
    </location>
</feature>
<feature type="transmembrane region" description="Helical" evidence="16">
    <location>
        <begin position="115"/>
        <end position="132"/>
    </location>
</feature>
<dbReference type="GO" id="GO:0003954">
    <property type="term" value="F:NADH dehydrogenase activity"/>
    <property type="evidence" value="ECO:0007669"/>
    <property type="project" value="TreeGrafter"/>
</dbReference>
<evidence type="ECO:0000259" key="17">
    <source>
        <dbReference type="Pfam" id="PF00361"/>
    </source>
</evidence>
<dbReference type="InterPro" id="IPR010934">
    <property type="entry name" value="NADH_DH_su5_C"/>
</dbReference>
<feature type="domain" description="NADH:quinone oxidoreductase/Mrp antiporter transmembrane" evidence="17">
    <location>
        <begin position="132"/>
        <end position="412"/>
    </location>
</feature>
<keyword evidence="11 16" id="KW-0520">NAD</keyword>
<feature type="transmembrane region" description="Helical" evidence="16">
    <location>
        <begin position="297"/>
        <end position="315"/>
    </location>
</feature>
<evidence type="ECO:0000256" key="2">
    <source>
        <dbReference type="ARBA" id="ARBA00012944"/>
    </source>
</evidence>
<evidence type="ECO:0000256" key="10">
    <source>
        <dbReference type="ARBA" id="ARBA00022989"/>
    </source>
</evidence>
<feature type="transmembrane region" description="Helical" evidence="16">
    <location>
        <begin position="480"/>
        <end position="498"/>
    </location>
</feature>
<geneLocation type="mitochondrion" evidence="20"/>
<evidence type="ECO:0000256" key="3">
    <source>
        <dbReference type="ARBA" id="ARBA00021096"/>
    </source>
</evidence>
<evidence type="ECO:0000256" key="5">
    <source>
        <dbReference type="ARBA" id="ARBA00022660"/>
    </source>
</evidence>